<dbReference type="AlphaFoldDB" id="A0A0F4T4J7"/>
<dbReference type="InterPro" id="IPR038296">
    <property type="entry name" value="ParD_sf"/>
</dbReference>
<accession>A0A0F4T4J7</accession>
<evidence type="ECO:0000256" key="1">
    <source>
        <dbReference type="ARBA" id="ARBA00008580"/>
    </source>
</evidence>
<dbReference type="PANTHER" id="PTHR36582:SF2">
    <property type="entry name" value="ANTITOXIN PARD"/>
    <property type="match status" value="1"/>
</dbReference>
<reference evidence="6 7" key="1">
    <citation type="submission" date="2015-03" db="EMBL/GenBank/DDBJ databases">
        <title>Comparative genomics of Pseudomonas insights into diversity of traits involved in vanlence and defense.</title>
        <authorList>
            <person name="Qin Y."/>
        </authorList>
    </citation>
    <scope>NUCLEOTIDE SEQUENCE [LARGE SCALE GENOMIC DNA]</scope>
    <source>
        <strain evidence="6 7">C8</strain>
    </source>
</reference>
<comment type="similarity">
    <text evidence="1">Belongs to the ParD antitoxin family.</text>
</comment>
<dbReference type="OrthoDB" id="9811310at2"/>
<dbReference type="Proteomes" id="UP000033588">
    <property type="component" value="Unassembled WGS sequence"/>
</dbReference>
<evidence type="ECO:0000256" key="3">
    <source>
        <dbReference type="ARBA" id="ARBA00022649"/>
    </source>
</evidence>
<evidence type="ECO:0000256" key="5">
    <source>
        <dbReference type="SAM" id="MobiDB-lite"/>
    </source>
</evidence>
<dbReference type="EMBL" id="LACC01000038">
    <property type="protein sequence ID" value="KJZ39363.1"/>
    <property type="molecule type" value="Genomic_DNA"/>
</dbReference>
<dbReference type="RefSeq" id="WP_046043337.1">
    <property type="nucleotide sequence ID" value="NZ_LACC01000038.1"/>
</dbReference>
<feature type="compositionally biased region" description="Basic and acidic residues" evidence="5">
    <location>
        <begin position="56"/>
        <end position="66"/>
    </location>
</feature>
<evidence type="ECO:0000256" key="2">
    <source>
        <dbReference type="ARBA" id="ARBA00017940"/>
    </source>
</evidence>
<dbReference type="PANTHER" id="PTHR36582">
    <property type="entry name" value="ANTITOXIN PARD"/>
    <property type="match status" value="1"/>
</dbReference>
<dbReference type="SUPFAM" id="SSF47598">
    <property type="entry name" value="Ribbon-helix-helix"/>
    <property type="match status" value="1"/>
</dbReference>
<dbReference type="Pfam" id="PF03693">
    <property type="entry name" value="ParD_antitoxin"/>
    <property type="match status" value="1"/>
</dbReference>
<keyword evidence="3" id="KW-1277">Toxin-antitoxin system</keyword>
<dbReference type="InterPro" id="IPR022789">
    <property type="entry name" value="ParD"/>
</dbReference>
<dbReference type="NCBIfam" id="TIGR02606">
    <property type="entry name" value="antidote_CC2985"/>
    <property type="match status" value="1"/>
</dbReference>
<dbReference type="CDD" id="cd22231">
    <property type="entry name" value="RHH_NikR_HicB-like"/>
    <property type="match status" value="1"/>
</dbReference>
<dbReference type="PATRIC" id="fig|294.132.peg.4407"/>
<dbReference type="Gene3D" id="6.10.10.120">
    <property type="entry name" value="Antitoxin ParD1-like"/>
    <property type="match status" value="1"/>
</dbReference>
<dbReference type="GO" id="GO:0006355">
    <property type="term" value="P:regulation of DNA-templated transcription"/>
    <property type="evidence" value="ECO:0007669"/>
    <property type="project" value="InterPro"/>
</dbReference>
<comment type="caution">
    <text evidence="6">The sequence shown here is derived from an EMBL/GenBank/DDBJ whole genome shotgun (WGS) entry which is preliminary data.</text>
</comment>
<sequence>MGTVRKTITVTDQQDNWIKAQIEAGHYTNDSEYIRDLIRREQERSAELETIRAALREGESSGKPRPFDPAAFKQRMLTAHG</sequence>
<evidence type="ECO:0000313" key="7">
    <source>
        <dbReference type="Proteomes" id="UP000033588"/>
    </source>
</evidence>
<comment type="function">
    <text evidence="4">Antitoxin component of a type II toxin-antitoxin (TA) system. Neutralizes the effect of toxin ParE.</text>
</comment>
<dbReference type="InterPro" id="IPR010985">
    <property type="entry name" value="Ribbon_hlx_hlx"/>
</dbReference>
<gene>
    <name evidence="6" type="ORF">VC35_25415</name>
</gene>
<name>A0A0F4T4J7_PSEFL</name>
<organism evidence="6 7">
    <name type="scientific">Pseudomonas fluorescens</name>
    <dbReference type="NCBI Taxonomy" id="294"/>
    <lineage>
        <taxon>Bacteria</taxon>
        <taxon>Pseudomonadati</taxon>
        <taxon>Pseudomonadota</taxon>
        <taxon>Gammaproteobacteria</taxon>
        <taxon>Pseudomonadales</taxon>
        <taxon>Pseudomonadaceae</taxon>
        <taxon>Pseudomonas</taxon>
    </lineage>
</organism>
<proteinExistence type="inferred from homology"/>
<feature type="region of interest" description="Disordered" evidence="5">
    <location>
        <begin position="56"/>
        <end position="81"/>
    </location>
</feature>
<evidence type="ECO:0000256" key="4">
    <source>
        <dbReference type="ARBA" id="ARBA00037106"/>
    </source>
</evidence>
<protein>
    <recommendedName>
        <fullName evidence="2">Antitoxin ParD</fullName>
    </recommendedName>
</protein>
<evidence type="ECO:0000313" key="6">
    <source>
        <dbReference type="EMBL" id="KJZ39363.1"/>
    </source>
</evidence>